<feature type="region of interest" description="Disordered" evidence="2">
    <location>
        <begin position="1"/>
        <end position="33"/>
    </location>
</feature>
<sequence length="333" mass="35142">MGTRTTIVGGSGAPPHAEGGQPEAPAPRGRSQGEPAIELAGHRVSRVAFGAARLTAGDGWGTPADPEAAKDLLLAAVDAGFSYVDTADALGPGVSERLIGEAIGNRADVLVATKVGMLRPSADAWGVLGRPDYLRQQIQLSLQRLRRDRIDLLYLHRIDPTVPLADQFGALQDARDRGDVGAIGVSEPAAAQLDAVLELEPGLAAVQSLFNVAARQNGEIAARLERLGIPFVAYWPLIGRGLRAEHKRPLFAELKRIGQTVGLSAHQLSLAWIFSAHPNALAVAGSRSLIHLVQNQQAAGTRLDSCVSSEVEAAVQAVLGDTPFDPRFPEENS</sequence>
<dbReference type="SUPFAM" id="SSF51430">
    <property type="entry name" value="NAD(P)-linked oxidoreductase"/>
    <property type="match status" value="1"/>
</dbReference>
<dbReference type="GO" id="GO:0016491">
    <property type="term" value="F:oxidoreductase activity"/>
    <property type="evidence" value="ECO:0007669"/>
    <property type="project" value="UniProtKB-KW"/>
</dbReference>
<dbReference type="PANTHER" id="PTHR43625:SF40">
    <property type="entry name" value="ALDO-KETO REDUCTASE YAKC [NADP(+)]"/>
    <property type="match status" value="1"/>
</dbReference>
<reference evidence="4 5" key="1">
    <citation type="submission" date="2019-06" db="EMBL/GenBank/DDBJ databases">
        <title>Sequencing the genomes of 1000 actinobacteria strains.</title>
        <authorList>
            <person name="Klenk H.-P."/>
        </authorList>
    </citation>
    <scope>NUCLEOTIDE SEQUENCE [LARGE SCALE GENOMIC DNA]</scope>
    <source>
        <strain evidence="4 5">DSM 8803</strain>
    </source>
</reference>
<dbReference type="Proteomes" id="UP000319094">
    <property type="component" value="Unassembled WGS sequence"/>
</dbReference>
<dbReference type="PANTHER" id="PTHR43625">
    <property type="entry name" value="AFLATOXIN B1 ALDEHYDE REDUCTASE"/>
    <property type="match status" value="1"/>
</dbReference>
<evidence type="ECO:0000313" key="5">
    <source>
        <dbReference type="Proteomes" id="UP000319094"/>
    </source>
</evidence>
<dbReference type="EMBL" id="VFON01000001">
    <property type="protein sequence ID" value="TQL44808.1"/>
    <property type="molecule type" value="Genomic_DNA"/>
</dbReference>
<organism evidence="4 5">
    <name type="scientific">Leucobacter komagatae</name>
    <dbReference type="NCBI Taxonomy" id="55969"/>
    <lineage>
        <taxon>Bacteria</taxon>
        <taxon>Bacillati</taxon>
        <taxon>Actinomycetota</taxon>
        <taxon>Actinomycetes</taxon>
        <taxon>Micrococcales</taxon>
        <taxon>Microbacteriaceae</taxon>
        <taxon>Leucobacter</taxon>
    </lineage>
</organism>
<gene>
    <name evidence="4" type="ORF">FB468_2879</name>
</gene>
<keyword evidence="5" id="KW-1185">Reference proteome</keyword>
<evidence type="ECO:0000313" key="4">
    <source>
        <dbReference type="EMBL" id="TQL44808.1"/>
    </source>
</evidence>
<dbReference type="InterPro" id="IPR050791">
    <property type="entry name" value="Aldo-Keto_reductase"/>
</dbReference>
<dbReference type="GO" id="GO:0005737">
    <property type="term" value="C:cytoplasm"/>
    <property type="evidence" value="ECO:0007669"/>
    <property type="project" value="TreeGrafter"/>
</dbReference>
<accession>A0A542Y9P5</accession>
<dbReference type="Pfam" id="PF00248">
    <property type="entry name" value="Aldo_ket_red"/>
    <property type="match status" value="1"/>
</dbReference>
<name>A0A542Y9P5_9MICO</name>
<dbReference type="InterPro" id="IPR023210">
    <property type="entry name" value="NADP_OxRdtase_dom"/>
</dbReference>
<evidence type="ECO:0000256" key="2">
    <source>
        <dbReference type="SAM" id="MobiDB-lite"/>
    </source>
</evidence>
<protein>
    <submittedName>
        <fullName evidence="4">Aryl-alcohol dehydrogenase-like predicted oxidoreductase</fullName>
    </submittedName>
</protein>
<dbReference type="Gene3D" id="3.20.20.100">
    <property type="entry name" value="NADP-dependent oxidoreductase domain"/>
    <property type="match status" value="1"/>
</dbReference>
<feature type="domain" description="NADP-dependent oxidoreductase" evidence="3">
    <location>
        <begin position="47"/>
        <end position="314"/>
    </location>
</feature>
<dbReference type="InterPro" id="IPR036812">
    <property type="entry name" value="NAD(P)_OxRdtase_dom_sf"/>
</dbReference>
<comment type="caution">
    <text evidence="4">The sequence shown here is derived from an EMBL/GenBank/DDBJ whole genome shotgun (WGS) entry which is preliminary data.</text>
</comment>
<evidence type="ECO:0000259" key="3">
    <source>
        <dbReference type="Pfam" id="PF00248"/>
    </source>
</evidence>
<dbReference type="CDD" id="cd19088">
    <property type="entry name" value="AKR_AKR13B1"/>
    <property type="match status" value="1"/>
</dbReference>
<keyword evidence="1" id="KW-0560">Oxidoreductase</keyword>
<proteinExistence type="predicted"/>
<dbReference type="RefSeq" id="WP_170219748.1">
    <property type="nucleotide sequence ID" value="NZ_BAAAUY010000018.1"/>
</dbReference>
<evidence type="ECO:0000256" key="1">
    <source>
        <dbReference type="ARBA" id="ARBA00023002"/>
    </source>
</evidence>
<dbReference type="AlphaFoldDB" id="A0A542Y9P5"/>